<reference evidence="2 3" key="1">
    <citation type="submission" date="2018-10" db="EMBL/GenBank/DDBJ databases">
        <authorList>
            <person name="Chen W.-M."/>
        </authorList>
    </citation>
    <scope>NUCLEOTIDE SEQUENCE [LARGE SCALE GENOMIC DNA]</scope>
    <source>
        <strain evidence="2 3">THS-13</strain>
    </source>
</reference>
<feature type="compositionally biased region" description="Pro residues" evidence="1">
    <location>
        <begin position="25"/>
        <end position="41"/>
    </location>
</feature>
<evidence type="ECO:0000313" key="3">
    <source>
        <dbReference type="Proteomes" id="UP000282106"/>
    </source>
</evidence>
<dbReference type="Proteomes" id="UP000282106">
    <property type="component" value="Unassembled WGS sequence"/>
</dbReference>
<dbReference type="InParanoid" id="A0A3N0VL58"/>
<dbReference type="AlphaFoldDB" id="A0A3N0VL58"/>
<proteinExistence type="predicted"/>
<keyword evidence="3" id="KW-1185">Reference proteome</keyword>
<comment type="caution">
    <text evidence="2">The sequence shown here is derived from an EMBL/GenBank/DDBJ whole genome shotgun (WGS) entry which is preliminary data.</text>
</comment>
<evidence type="ECO:0000256" key="1">
    <source>
        <dbReference type="SAM" id="MobiDB-lite"/>
    </source>
</evidence>
<organism evidence="2 3">
    <name type="scientific">Stagnimonas aquatica</name>
    <dbReference type="NCBI Taxonomy" id="2689987"/>
    <lineage>
        <taxon>Bacteria</taxon>
        <taxon>Pseudomonadati</taxon>
        <taxon>Pseudomonadota</taxon>
        <taxon>Gammaproteobacteria</taxon>
        <taxon>Nevskiales</taxon>
        <taxon>Nevskiaceae</taxon>
        <taxon>Stagnimonas</taxon>
    </lineage>
</organism>
<sequence>MKVVIVALVLLVGLMFAYQYGKPPPTSPSLPPAAEPAPTSPVAPSVVNSPAQPVPPPSVPSGPSASEWSRLESLRDYCQRMTRMNAGGEYPSLQRSACGDYARYAQLHGFGAVALPEVLEMVPGSSKPATAWTAQRAPTLVPRPPLECERLEDLKQQINAATRQAHSGWQAERYREELRRINARMWDLNCRNH</sequence>
<evidence type="ECO:0000313" key="2">
    <source>
        <dbReference type="EMBL" id="ROH93502.1"/>
    </source>
</evidence>
<dbReference type="EMBL" id="RJVO01000001">
    <property type="protein sequence ID" value="ROH93502.1"/>
    <property type="molecule type" value="Genomic_DNA"/>
</dbReference>
<protein>
    <submittedName>
        <fullName evidence="2">Uncharacterized protein</fullName>
    </submittedName>
</protein>
<feature type="compositionally biased region" description="Low complexity" evidence="1">
    <location>
        <begin position="42"/>
        <end position="51"/>
    </location>
</feature>
<feature type="region of interest" description="Disordered" evidence="1">
    <location>
        <begin position="25"/>
        <end position="67"/>
    </location>
</feature>
<accession>A0A3N0VL58</accession>
<name>A0A3N0VL58_9GAMM</name>
<gene>
    <name evidence="2" type="ORF">ED208_03005</name>
</gene>